<evidence type="ECO:0000256" key="2">
    <source>
        <dbReference type="ARBA" id="ARBA00009347"/>
    </source>
</evidence>
<evidence type="ECO:0000259" key="6">
    <source>
        <dbReference type="Pfam" id="PF00441"/>
    </source>
</evidence>
<dbReference type="InterPro" id="IPR046373">
    <property type="entry name" value="Acyl-CoA_Oxase/DH_mid-dom_sf"/>
</dbReference>
<evidence type="ECO:0000313" key="8">
    <source>
        <dbReference type="EMBL" id="TFH68816.1"/>
    </source>
</evidence>
<dbReference type="InterPro" id="IPR009075">
    <property type="entry name" value="AcylCo_DH/oxidase_C"/>
</dbReference>
<dbReference type="Pfam" id="PF02771">
    <property type="entry name" value="Acyl-CoA_dh_N"/>
    <property type="match status" value="1"/>
</dbReference>
<dbReference type="Gene3D" id="1.10.540.10">
    <property type="entry name" value="Acyl-CoA dehydrogenase/oxidase, N-terminal domain"/>
    <property type="match status" value="1"/>
</dbReference>
<dbReference type="Gene3D" id="1.20.140.10">
    <property type="entry name" value="Butyryl-CoA Dehydrogenase, subunit A, domain 3"/>
    <property type="match status" value="1"/>
</dbReference>
<dbReference type="AlphaFoldDB" id="A0A4Y8UIY7"/>
<comment type="caution">
    <text evidence="8">The sequence shown here is derived from an EMBL/GenBank/DDBJ whole genome shotgun (WGS) entry which is preliminary data.</text>
</comment>
<evidence type="ECO:0000259" key="7">
    <source>
        <dbReference type="Pfam" id="PF02771"/>
    </source>
</evidence>
<keyword evidence="3" id="KW-0285">Flavoprotein</keyword>
<dbReference type="Gene3D" id="2.40.110.10">
    <property type="entry name" value="Butyryl-CoA Dehydrogenase, subunit A, domain 2"/>
    <property type="match status" value="1"/>
</dbReference>
<proteinExistence type="inferred from homology"/>
<dbReference type="InterPro" id="IPR009100">
    <property type="entry name" value="AcylCoA_DH/oxidase_NM_dom_sf"/>
</dbReference>
<dbReference type="PANTHER" id="PTHR43884">
    <property type="entry name" value="ACYL-COA DEHYDROGENASE"/>
    <property type="match status" value="1"/>
</dbReference>
<dbReference type="EMBL" id="SPIA01000001">
    <property type="protein sequence ID" value="TFH68816.1"/>
    <property type="molecule type" value="Genomic_DNA"/>
</dbReference>
<dbReference type="PANTHER" id="PTHR43884:SF20">
    <property type="entry name" value="ACYL-COA DEHYDROGENASE FADE28"/>
    <property type="match status" value="1"/>
</dbReference>
<keyword evidence="5" id="KW-0560">Oxidoreductase</keyword>
<keyword evidence="4" id="KW-0274">FAD</keyword>
<dbReference type="OrthoDB" id="7053515at2"/>
<comment type="cofactor">
    <cofactor evidence="1">
        <name>FAD</name>
        <dbReference type="ChEBI" id="CHEBI:57692"/>
    </cofactor>
</comment>
<dbReference type="SUPFAM" id="SSF56645">
    <property type="entry name" value="Acyl-CoA dehydrogenase NM domain-like"/>
    <property type="match status" value="1"/>
</dbReference>
<dbReference type="CDD" id="cd00567">
    <property type="entry name" value="ACAD"/>
    <property type="match status" value="1"/>
</dbReference>
<dbReference type="SUPFAM" id="SSF47203">
    <property type="entry name" value="Acyl-CoA dehydrogenase C-terminal domain-like"/>
    <property type="match status" value="1"/>
</dbReference>
<evidence type="ECO:0000256" key="3">
    <source>
        <dbReference type="ARBA" id="ARBA00022630"/>
    </source>
</evidence>
<evidence type="ECO:0000256" key="5">
    <source>
        <dbReference type="ARBA" id="ARBA00023002"/>
    </source>
</evidence>
<evidence type="ECO:0000313" key="9">
    <source>
        <dbReference type="Proteomes" id="UP000298133"/>
    </source>
</evidence>
<reference evidence="8 9" key="1">
    <citation type="submission" date="2019-03" db="EMBL/GenBank/DDBJ databases">
        <title>Draft genome of Gammaproteobacteria bacterium LSUCC0057, a member of the SAR92 clade.</title>
        <authorList>
            <person name="Lanclos V.C."/>
            <person name="Doiron C."/>
            <person name="Henson M.W."/>
            <person name="Thrash J.C."/>
        </authorList>
    </citation>
    <scope>NUCLEOTIDE SEQUENCE [LARGE SCALE GENOMIC DNA]</scope>
    <source>
        <strain evidence="8 9">LSUCC0057</strain>
    </source>
</reference>
<sequence length="363" mass="38623">MILNEEQTMLRDTLRDFLAEQAPPSALRSWRDRAGVASFDVELWQQLAELGTAALALPEQHGGLGFGYLGLGAAMEALGRNLTLTPTLGSSVLAAELINRAGSDQQRSAMLPAIAAGEVFAVAVNEGSHYQPNMLATSYRDGVLDGAKTMVLNADLAAQWLVVAQRDDQQVVALVAADSPGIECTTEQLMDGSCVSTVHFNRVAVTELLGEGDSRAAIAAALDIASVAVAAEQLGGAEALLEQTVAFLSEREQFGVKIGTFQALQHRCAQLFCELELAKSALAGALFQLDNGADDIAQLASQAKALANDIYLKMSNEATQLHGGMGVTDEMDIGLYLKRSRVTNQLFGDSRYHCDRFATLGGY</sequence>
<dbReference type="InterPro" id="IPR036250">
    <property type="entry name" value="AcylCo_DH-like_C"/>
</dbReference>
<keyword evidence="9" id="KW-1185">Reference proteome</keyword>
<dbReference type="InterPro" id="IPR013786">
    <property type="entry name" value="AcylCoA_DH/ox_N"/>
</dbReference>
<dbReference type="GO" id="GO:0003995">
    <property type="term" value="F:acyl-CoA dehydrogenase activity"/>
    <property type="evidence" value="ECO:0007669"/>
    <property type="project" value="TreeGrafter"/>
</dbReference>
<gene>
    <name evidence="8" type="ORF">E3W66_02365</name>
</gene>
<dbReference type="InterPro" id="IPR037069">
    <property type="entry name" value="AcylCoA_DH/ox_N_sf"/>
</dbReference>
<comment type="similarity">
    <text evidence="2">Belongs to the acyl-CoA dehydrogenase family.</text>
</comment>
<dbReference type="Proteomes" id="UP000298133">
    <property type="component" value="Unassembled WGS sequence"/>
</dbReference>
<feature type="domain" description="Acyl-CoA dehydrogenase/oxidase C-terminal" evidence="6">
    <location>
        <begin position="218"/>
        <end position="357"/>
    </location>
</feature>
<protein>
    <submittedName>
        <fullName evidence="8">Acyl-CoA dehydrogenase</fullName>
    </submittedName>
</protein>
<accession>A0A4Y8UIY7</accession>
<dbReference type="GO" id="GO:0050660">
    <property type="term" value="F:flavin adenine dinucleotide binding"/>
    <property type="evidence" value="ECO:0007669"/>
    <property type="project" value="InterPro"/>
</dbReference>
<organism evidence="8 9">
    <name type="scientific">Gammaproteobacteria bacterium LSUCC0057</name>
    <dbReference type="NCBI Taxonomy" id="2559237"/>
    <lineage>
        <taxon>Bacteria</taxon>
        <taxon>Pseudomonadati</taxon>
        <taxon>Pseudomonadota</taxon>
        <taxon>Gammaproteobacteria</taxon>
        <taxon>Cellvibrionales</taxon>
        <taxon>Porticoccaceae</taxon>
        <taxon>SAR92 clade</taxon>
    </lineage>
</organism>
<feature type="domain" description="Acyl-CoA dehydrogenase/oxidase N-terminal" evidence="7">
    <location>
        <begin position="4"/>
        <end position="118"/>
    </location>
</feature>
<dbReference type="Pfam" id="PF00441">
    <property type="entry name" value="Acyl-CoA_dh_1"/>
    <property type="match status" value="1"/>
</dbReference>
<evidence type="ECO:0000256" key="1">
    <source>
        <dbReference type="ARBA" id="ARBA00001974"/>
    </source>
</evidence>
<evidence type="ECO:0000256" key="4">
    <source>
        <dbReference type="ARBA" id="ARBA00022827"/>
    </source>
</evidence>
<name>A0A4Y8UIY7_9GAMM</name>